<gene>
    <name evidence="2" type="ORF">RUM44_006523</name>
</gene>
<evidence type="ECO:0000313" key="3">
    <source>
        <dbReference type="Proteomes" id="UP001359485"/>
    </source>
</evidence>
<name>A0ABR1AID6_POLSC</name>
<keyword evidence="1" id="KW-0812">Transmembrane</keyword>
<evidence type="ECO:0000256" key="1">
    <source>
        <dbReference type="SAM" id="Phobius"/>
    </source>
</evidence>
<organism evidence="2 3">
    <name type="scientific">Polyplax serrata</name>
    <name type="common">Common mouse louse</name>
    <dbReference type="NCBI Taxonomy" id="468196"/>
    <lineage>
        <taxon>Eukaryota</taxon>
        <taxon>Metazoa</taxon>
        <taxon>Ecdysozoa</taxon>
        <taxon>Arthropoda</taxon>
        <taxon>Hexapoda</taxon>
        <taxon>Insecta</taxon>
        <taxon>Pterygota</taxon>
        <taxon>Neoptera</taxon>
        <taxon>Paraneoptera</taxon>
        <taxon>Psocodea</taxon>
        <taxon>Troctomorpha</taxon>
        <taxon>Phthiraptera</taxon>
        <taxon>Anoplura</taxon>
        <taxon>Polyplacidae</taxon>
        <taxon>Polyplax</taxon>
    </lineage>
</organism>
<comment type="caution">
    <text evidence="2">The sequence shown here is derived from an EMBL/GenBank/DDBJ whole genome shotgun (WGS) entry which is preliminary data.</text>
</comment>
<keyword evidence="3" id="KW-1185">Reference proteome</keyword>
<protein>
    <submittedName>
        <fullName evidence="2">Uncharacterized protein</fullName>
    </submittedName>
</protein>
<keyword evidence="1" id="KW-0472">Membrane</keyword>
<accession>A0ABR1AID6</accession>
<keyword evidence="1" id="KW-1133">Transmembrane helix</keyword>
<proteinExistence type="predicted"/>
<dbReference type="EMBL" id="JAWJWF010000048">
    <property type="protein sequence ID" value="KAK6620123.1"/>
    <property type="molecule type" value="Genomic_DNA"/>
</dbReference>
<evidence type="ECO:0000313" key="2">
    <source>
        <dbReference type="EMBL" id="KAK6620123.1"/>
    </source>
</evidence>
<sequence length="91" mass="10362">MASSPQYVLPYLTGIHLRACKDFCFRDFMASRVTESLFLLLGAQLYLPYLMYALLVDSMERSRAVPTPVELVNYTVEDQFERKDGIKGGFG</sequence>
<feature type="transmembrane region" description="Helical" evidence="1">
    <location>
        <begin position="37"/>
        <end position="55"/>
    </location>
</feature>
<reference evidence="2 3" key="1">
    <citation type="submission" date="2023-09" db="EMBL/GenBank/DDBJ databases">
        <title>Genomes of two closely related lineages of the louse Polyplax serrata with different host specificities.</title>
        <authorList>
            <person name="Martinu J."/>
            <person name="Tarabai H."/>
            <person name="Stefka J."/>
            <person name="Hypsa V."/>
        </authorList>
    </citation>
    <scope>NUCLEOTIDE SEQUENCE [LARGE SCALE GENOMIC DNA]</scope>
    <source>
        <strain evidence="2">98ZLc_SE</strain>
    </source>
</reference>
<dbReference type="Proteomes" id="UP001359485">
    <property type="component" value="Unassembled WGS sequence"/>
</dbReference>